<accession>A0ABT8AEM7</accession>
<comment type="caution">
    <text evidence="3">The sequence shown here is derived from an EMBL/GenBank/DDBJ whole genome shotgun (WGS) entry which is preliminary data.</text>
</comment>
<evidence type="ECO:0000256" key="2">
    <source>
        <dbReference type="HAMAP-Rule" id="MF_00048"/>
    </source>
</evidence>
<dbReference type="InterPro" id="IPR003509">
    <property type="entry name" value="UPF0102_YraN-like"/>
</dbReference>
<reference evidence="4" key="1">
    <citation type="journal article" date="2019" name="Int. J. Syst. Evol. Microbiol.">
        <title>The Global Catalogue of Microorganisms (GCM) 10K type strain sequencing project: providing services to taxonomists for standard genome sequencing and annotation.</title>
        <authorList>
            <consortium name="The Broad Institute Genomics Platform"/>
            <consortium name="The Broad Institute Genome Sequencing Center for Infectious Disease"/>
            <person name="Wu L."/>
            <person name="Ma J."/>
        </authorList>
    </citation>
    <scope>NUCLEOTIDE SEQUENCE [LARGE SCALE GENOMIC DNA]</scope>
    <source>
        <strain evidence="4">CECT 7131</strain>
    </source>
</reference>
<sequence>MSKAARGARAEVSGRDGEAAAAAALAAEGWTILARRVRTPAGELDLVAERDGLLAFVEVKARPSLTEAAFALTRRQRDRLLLAGECWLAENPGHGAAGIRFDLLLVAADGTTRRIADAFRAGDAPA</sequence>
<dbReference type="HAMAP" id="MF_00048">
    <property type="entry name" value="UPF0102"/>
    <property type="match status" value="1"/>
</dbReference>
<dbReference type="Pfam" id="PF02021">
    <property type="entry name" value="UPF0102"/>
    <property type="match status" value="1"/>
</dbReference>
<dbReference type="Gene3D" id="3.40.1350.10">
    <property type="match status" value="1"/>
</dbReference>
<organism evidence="3 4">
    <name type="scientific">Paeniroseomonas aquatica</name>
    <dbReference type="NCBI Taxonomy" id="373043"/>
    <lineage>
        <taxon>Bacteria</taxon>
        <taxon>Pseudomonadati</taxon>
        <taxon>Pseudomonadota</taxon>
        <taxon>Alphaproteobacteria</taxon>
        <taxon>Acetobacterales</taxon>
        <taxon>Acetobacteraceae</taxon>
        <taxon>Paeniroseomonas</taxon>
    </lineage>
</organism>
<dbReference type="InterPro" id="IPR011335">
    <property type="entry name" value="Restrct_endonuc-II-like"/>
</dbReference>
<name>A0ABT8AEM7_9PROT</name>
<protein>
    <recommendedName>
        <fullName evidence="2">UPF0102 protein QWZ14_26425</fullName>
    </recommendedName>
</protein>
<dbReference type="PANTHER" id="PTHR34039:SF1">
    <property type="entry name" value="UPF0102 PROTEIN YRAN"/>
    <property type="match status" value="1"/>
</dbReference>
<dbReference type="PANTHER" id="PTHR34039">
    <property type="entry name" value="UPF0102 PROTEIN YRAN"/>
    <property type="match status" value="1"/>
</dbReference>
<dbReference type="Proteomes" id="UP001529369">
    <property type="component" value="Unassembled WGS sequence"/>
</dbReference>
<keyword evidence="4" id="KW-1185">Reference proteome</keyword>
<dbReference type="InterPro" id="IPR011856">
    <property type="entry name" value="tRNA_endonuc-like_dom_sf"/>
</dbReference>
<dbReference type="RefSeq" id="WP_290320028.1">
    <property type="nucleotide sequence ID" value="NZ_JBHTFA010000001.1"/>
</dbReference>
<dbReference type="SUPFAM" id="SSF52980">
    <property type="entry name" value="Restriction endonuclease-like"/>
    <property type="match status" value="1"/>
</dbReference>
<proteinExistence type="inferred from homology"/>
<evidence type="ECO:0000256" key="1">
    <source>
        <dbReference type="ARBA" id="ARBA00006738"/>
    </source>
</evidence>
<evidence type="ECO:0000313" key="3">
    <source>
        <dbReference type="EMBL" id="MDN3567931.1"/>
    </source>
</evidence>
<comment type="similarity">
    <text evidence="1 2">Belongs to the UPF0102 family.</text>
</comment>
<gene>
    <name evidence="3" type="ORF">QWZ14_26425</name>
</gene>
<dbReference type="EMBL" id="JAUFPN010000198">
    <property type="protein sequence ID" value="MDN3567931.1"/>
    <property type="molecule type" value="Genomic_DNA"/>
</dbReference>
<evidence type="ECO:0000313" key="4">
    <source>
        <dbReference type="Proteomes" id="UP001529369"/>
    </source>
</evidence>